<name>A0A6L5GQN7_9FIRM</name>
<proteinExistence type="predicted"/>
<evidence type="ECO:0000256" key="4">
    <source>
        <dbReference type="ARBA" id="ARBA00022741"/>
    </source>
</evidence>
<sequence>MNQNHTKQYRACRDTFFKTLYHFDTPGQSLVIDETSGRLFLRKELTYYDPSVYQFLMGCRDSRLVPVFDAWQEDGRFVVLEQYVQGELLSERLRRDDLSAQEKQAILHDVCGALEVLHSASPPIVHRDVKPENIMVTDSGRAVLMDYDASKRVKPAQSRDTVLLGTRDSAAPEQYGFGASDVRTDVYGTGKLIAAMFGDAPIYHHVVEKATRLDPKRRYPNIAALDRALSRFDKPIENVNSWGWLKVISTALCVMLAFALCRTMTFENSSGPAEDLITQIAFFIAQLAVIEVWFDWTGAFDHLPFRKQGQVSLGRKIVEKLIYGAVFFCLILIMAVILILCIFGA</sequence>
<evidence type="ECO:0000313" key="12">
    <source>
        <dbReference type="Proteomes" id="UP000473648"/>
    </source>
</evidence>
<protein>
    <recommendedName>
        <fullName evidence="1">non-specific serine/threonine protein kinase</fullName>
        <ecNumber evidence="1">2.7.11.1</ecNumber>
    </recommendedName>
</protein>
<feature type="transmembrane region" description="Helical" evidence="9">
    <location>
        <begin position="242"/>
        <end position="264"/>
    </location>
</feature>
<dbReference type="EC" id="2.7.11.1" evidence="1"/>
<evidence type="ECO:0000256" key="1">
    <source>
        <dbReference type="ARBA" id="ARBA00012513"/>
    </source>
</evidence>
<dbReference type="AlphaFoldDB" id="A0A6L5GQN7"/>
<comment type="catalytic activity">
    <reaction evidence="8">
        <text>L-seryl-[protein] + ATP = O-phospho-L-seryl-[protein] + ADP + H(+)</text>
        <dbReference type="Rhea" id="RHEA:17989"/>
        <dbReference type="Rhea" id="RHEA-COMP:9863"/>
        <dbReference type="Rhea" id="RHEA-COMP:11604"/>
        <dbReference type="ChEBI" id="CHEBI:15378"/>
        <dbReference type="ChEBI" id="CHEBI:29999"/>
        <dbReference type="ChEBI" id="CHEBI:30616"/>
        <dbReference type="ChEBI" id="CHEBI:83421"/>
        <dbReference type="ChEBI" id="CHEBI:456216"/>
        <dbReference type="EC" id="2.7.11.1"/>
    </reaction>
</comment>
<evidence type="ECO:0000256" key="9">
    <source>
        <dbReference type="SAM" id="Phobius"/>
    </source>
</evidence>
<evidence type="ECO:0000256" key="8">
    <source>
        <dbReference type="ARBA" id="ARBA00048679"/>
    </source>
</evidence>
<keyword evidence="6" id="KW-0067">ATP-binding</keyword>
<dbReference type="EMBL" id="VOGB01000004">
    <property type="protein sequence ID" value="MQM72266.1"/>
    <property type="molecule type" value="Genomic_DNA"/>
</dbReference>
<evidence type="ECO:0000256" key="2">
    <source>
        <dbReference type="ARBA" id="ARBA00022527"/>
    </source>
</evidence>
<dbReference type="PROSITE" id="PS00108">
    <property type="entry name" value="PROTEIN_KINASE_ST"/>
    <property type="match status" value="1"/>
</dbReference>
<keyword evidence="9" id="KW-0812">Transmembrane</keyword>
<feature type="transmembrane region" description="Helical" evidence="9">
    <location>
        <begin position="321"/>
        <end position="343"/>
    </location>
</feature>
<evidence type="ECO:0000256" key="6">
    <source>
        <dbReference type="ARBA" id="ARBA00022840"/>
    </source>
</evidence>
<accession>A0A6L5GQN7</accession>
<keyword evidence="5 11" id="KW-0418">Kinase</keyword>
<gene>
    <name evidence="11" type="ORF">FRC53_02310</name>
</gene>
<dbReference type="Gene3D" id="1.10.510.10">
    <property type="entry name" value="Transferase(Phosphotransferase) domain 1"/>
    <property type="match status" value="1"/>
</dbReference>
<dbReference type="GO" id="GO:0004674">
    <property type="term" value="F:protein serine/threonine kinase activity"/>
    <property type="evidence" value="ECO:0007669"/>
    <property type="project" value="UniProtKB-KW"/>
</dbReference>
<feature type="transmembrane region" description="Helical" evidence="9">
    <location>
        <begin position="276"/>
        <end position="294"/>
    </location>
</feature>
<organism evidence="11 12">
    <name type="scientific">Candidatus Pseudoramibacter fermentans</name>
    <dbReference type="NCBI Taxonomy" id="2594427"/>
    <lineage>
        <taxon>Bacteria</taxon>
        <taxon>Bacillati</taxon>
        <taxon>Bacillota</taxon>
        <taxon>Clostridia</taxon>
        <taxon>Eubacteriales</taxon>
        <taxon>Eubacteriaceae</taxon>
        <taxon>Pseudoramibacter</taxon>
    </lineage>
</organism>
<keyword evidence="9" id="KW-1133">Transmembrane helix</keyword>
<comment type="caution">
    <text evidence="11">The sequence shown here is derived from an EMBL/GenBank/DDBJ whole genome shotgun (WGS) entry which is preliminary data.</text>
</comment>
<evidence type="ECO:0000256" key="7">
    <source>
        <dbReference type="ARBA" id="ARBA00047899"/>
    </source>
</evidence>
<dbReference type="PROSITE" id="PS50011">
    <property type="entry name" value="PROTEIN_KINASE_DOM"/>
    <property type="match status" value="1"/>
</dbReference>
<dbReference type="InterPro" id="IPR008271">
    <property type="entry name" value="Ser/Thr_kinase_AS"/>
</dbReference>
<evidence type="ECO:0000259" key="10">
    <source>
        <dbReference type="PROSITE" id="PS50011"/>
    </source>
</evidence>
<reference evidence="11" key="1">
    <citation type="journal article" date="2020" name="Appl. Environ. Microbiol.">
        <title>Medium-Chain Fatty Acid Synthesis by 'Candidatus Weimeria bifida' gen. nov., sp. nov., and 'Candidatus Pseudoramibacter fermentans' sp. nov.</title>
        <authorList>
            <person name="Scarborough M.J."/>
            <person name="Myers K.S."/>
            <person name="Donohue T.J."/>
            <person name="Noguera D.R."/>
        </authorList>
    </citation>
    <scope>NUCLEOTIDE SEQUENCE</scope>
    <source>
        <strain evidence="11">EUB1.1</strain>
    </source>
</reference>
<comment type="catalytic activity">
    <reaction evidence="7">
        <text>L-threonyl-[protein] + ATP = O-phospho-L-threonyl-[protein] + ADP + H(+)</text>
        <dbReference type="Rhea" id="RHEA:46608"/>
        <dbReference type="Rhea" id="RHEA-COMP:11060"/>
        <dbReference type="Rhea" id="RHEA-COMP:11605"/>
        <dbReference type="ChEBI" id="CHEBI:15378"/>
        <dbReference type="ChEBI" id="CHEBI:30013"/>
        <dbReference type="ChEBI" id="CHEBI:30616"/>
        <dbReference type="ChEBI" id="CHEBI:61977"/>
        <dbReference type="ChEBI" id="CHEBI:456216"/>
        <dbReference type="EC" id="2.7.11.1"/>
    </reaction>
</comment>
<dbReference type="Proteomes" id="UP000473648">
    <property type="component" value="Unassembled WGS sequence"/>
</dbReference>
<evidence type="ECO:0000256" key="5">
    <source>
        <dbReference type="ARBA" id="ARBA00022777"/>
    </source>
</evidence>
<dbReference type="SUPFAM" id="SSF56112">
    <property type="entry name" value="Protein kinase-like (PK-like)"/>
    <property type="match status" value="1"/>
</dbReference>
<keyword evidence="4" id="KW-0547">Nucleotide-binding</keyword>
<keyword evidence="3" id="KW-0808">Transferase</keyword>
<evidence type="ECO:0000256" key="3">
    <source>
        <dbReference type="ARBA" id="ARBA00022679"/>
    </source>
</evidence>
<keyword evidence="9" id="KW-0472">Membrane</keyword>
<dbReference type="SMART" id="SM00220">
    <property type="entry name" value="S_TKc"/>
    <property type="match status" value="1"/>
</dbReference>
<feature type="domain" description="Protein kinase" evidence="10">
    <location>
        <begin position="1"/>
        <end position="283"/>
    </location>
</feature>
<dbReference type="PANTHER" id="PTHR24363">
    <property type="entry name" value="SERINE/THREONINE PROTEIN KINASE"/>
    <property type="match status" value="1"/>
</dbReference>
<dbReference type="GO" id="GO:0005524">
    <property type="term" value="F:ATP binding"/>
    <property type="evidence" value="ECO:0007669"/>
    <property type="project" value="UniProtKB-KW"/>
</dbReference>
<dbReference type="InterPro" id="IPR000719">
    <property type="entry name" value="Prot_kinase_dom"/>
</dbReference>
<dbReference type="InterPro" id="IPR011009">
    <property type="entry name" value="Kinase-like_dom_sf"/>
</dbReference>
<dbReference type="Pfam" id="PF00069">
    <property type="entry name" value="Pkinase"/>
    <property type="match status" value="1"/>
</dbReference>
<keyword evidence="12" id="KW-1185">Reference proteome</keyword>
<evidence type="ECO:0000313" key="11">
    <source>
        <dbReference type="EMBL" id="MQM72266.1"/>
    </source>
</evidence>
<keyword evidence="2" id="KW-0723">Serine/threonine-protein kinase</keyword>
<dbReference type="PANTHER" id="PTHR24363:SF0">
    <property type="entry name" value="SERINE_THREONINE KINASE LIKE DOMAIN CONTAINING 1"/>
    <property type="match status" value="1"/>
</dbReference>